<gene>
    <name evidence="1" type="ORF">GCM10023156_14090</name>
</gene>
<keyword evidence="2" id="KW-1185">Reference proteome</keyword>
<evidence type="ECO:0000313" key="2">
    <source>
        <dbReference type="Proteomes" id="UP001500840"/>
    </source>
</evidence>
<comment type="caution">
    <text evidence="1">The sequence shown here is derived from an EMBL/GenBank/DDBJ whole genome shotgun (WGS) entry which is preliminary data.</text>
</comment>
<accession>A0ABP8MIT5</accession>
<name>A0ABP8MIT5_9BACT</name>
<dbReference type="Proteomes" id="UP001500840">
    <property type="component" value="Unassembled WGS sequence"/>
</dbReference>
<protein>
    <submittedName>
        <fullName evidence="1">Uncharacterized protein</fullName>
    </submittedName>
</protein>
<sequence>MVMHVNQAVALAGLCLLGVCGCSGQSIPDDLPELYPTTLTVHQSGAPLVGASVQLVAADPALQKWVSGGSTNEKGEVVVMTHGKFEGAPVGKFKVTVNKTLTEGQSAGNDPGVSNPVKIYDLVEAKFRSITTTPVEVEIMAGENNLDVIDVGVAVKDAAAEL</sequence>
<dbReference type="EMBL" id="BAABGA010000018">
    <property type="protein sequence ID" value="GAA4449495.1"/>
    <property type="molecule type" value="Genomic_DNA"/>
</dbReference>
<organism evidence="1 2">
    <name type="scientific">Novipirellula rosea</name>
    <dbReference type="NCBI Taxonomy" id="1031540"/>
    <lineage>
        <taxon>Bacteria</taxon>
        <taxon>Pseudomonadati</taxon>
        <taxon>Planctomycetota</taxon>
        <taxon>Planctomycetia</taxon>
        <taxon>Pirellulales</taxon>
        <taxon>Pirellulaceae</taxon>
        <taxon>Novipirellula</taxon>
    </lineage>
</organism>
<evidence type="ECO:0000313" key="1">
    <source>
        <dbReference type="EMBL" id="GAA4449495.1"/>
    </source>
</evidence>
<reference evidence="2" key="1">
    <citation type="journal article" date="2019" name="Int. J. Syst. Evol. Microbiol.">
        <title>The Global Catalogue of Microorganisms (GCM) 10K type strain sequencing project: providing services to taxonomists for standard genome sequencing and annotation.</title>
        <authorList>
            <consortium name="The Broad Institute Genomics Platform"/>
            <consortium name="The Broad Institute Genome Sequencing Center for Infectious Disease"/>
            <person name="Wu L."/>
            <person name="Ma J."/>
        </authorList>
    </citation>
    <scope>NUCLEOTIDE SEQUENCE [LARGE SCALE GENOMIC DNA]</scope>
    <source>
        <strain evidence="2">JCM 17759</strain>
    </source>
</reference>
<proteinExistence type="predicted"/>